<evidence type="ECO:0000313" key="1">
    <source>
        <dbReference type="EMBL" id="AKF28233.1"/>
    </source>
</evidence>
<dbReference type="PATRIC" id="fig|92706.3.peg.2533"/>
<reference evidence="1 2" key="1">
    <citation type="submission" date="2015-04" db="EMBL/GenBank/DDBJ databases">
        <title>Complete Genome Sequence of Brevibacterium flavum ATCC 15168.</title>
        <authorList>
            <person name="Ahn J."/>
            <person name="Park G."/>
            <person name="Jeon W."/>
            <person name="Jang Y."/>
            <person name="Jang M."/>
            <person name="Lee H."/>
            <person name="Lee H."/>
        </authorList>
    </citation>
    <scope>NUCLEOTIDE SEQUENCE [LARGE SCALE GENOMIC DNA]</scope>
    <source>
        <strain evidence="1 2">ATCC 15168</strain>
    </source>
</reference>
<keyword evidence="2" id="KW-1185">Reference proteome</keyword>
<accession>A0A0F6Z725</accession>
<dbReference type="Proteomes" id="UP000034037">
    <property type="component" value="Chromosome"/>
</dbReference>
<dbReference type="EMBL" id="CP011309">
    <property type="protein sequence ID" value="AKF28233.1"/>
    <property type="molecule type" value="Genomic_DNA"/>
</dbReference>
<proteinExistence type="predicted"/>
<dbReference type="RefSeq" id="WP_040072914.1">
    <property type="nucleotide sequence ID" value="NZ_CP011309.1"/>
</dbReference>
<evidence type="ECO:0008006" key="3">
    <source>
        <dbReference type="Google" id="ProtNLM"/>
    </source>
</evidence>
<organism evidence="1 2">
    <name type="scientific">[Brevibacterium] flavum</name>
    <dbReference type="NCBI Taxonomy" id="92706"/>
    <lineage>
        <taxon>Bacteria</taxon>
        <taxon>Bacillati</taxon>
        <taxon>Actinomycetota</taxon>
        <taxon>Actinomycetes</taxon>
        <taxon>Mycobacteriales</taxon>
        <taxon>Corynebacteriaceae</taxon>
        <taxon>Corynebacterium</taxon>
    </lineage>
</organism>
<dbReference type="AlphaFoldDB" id="A0A0F6Z725"/>
<sequence>MQKIRLRQGVIEKIKLDRNLESDFQVAAILGVTAEEVDRMRHGAAISPIMAAHVAVIQGSGFNLSPWVEYIPAHPHQKQAA</sequence>
<name>A0A0F6Z725_9CORY</name>
<evidence type="ECO:0000313" key="2">
    <source>
        <dbReference type="Proteomes" id="UP000034037"/>
    </source>
</evidence>
<gene>
    <name evidence="1" type="ORF">YH66_12105</name>
</gene>
<dbReference type="HOGENOM" id="CLU_2567137_0_0_11"/>
<protein>
    <recommendedName>
        <fullName evidence="3">XRE family transcriptional regulator</fullName>
    </recommendedName>
</protein>